<protein>
    <submittedName>
        <fullName evidence="2">Gluconate 2-dehydrogenase subunit 3</fullName>
    </submittedName>
</protein>
<dbReference type="OrthoDB" id="6385145at2"/>
<dbReference type="Proteomes" id="UP000198379">
    <property type="component" value="Unassembled WGS sequence"/>
</dbReference>
<keyword evidence="1" id="KW-0732">Signal</keyword>
<evidence type="ECO:0000313" key="2">
    <source>
        <dbReference type="EMBL" id="SNR46575.1"/>
    </source>
</evidence>
<gene>
    <name evidence="2" type="ORF">SAMN06265376_1011134</name>
</gene>
<dbReference type="InterPro" id="IPR027056">
    <property type="entry name" value="Gluconate_2DH_su3"/>
</dbReference>
<sequence>MNRRQVLKNLGLGATALVATPAIMSLLQSCTNEPEFIPNFLTKGEGHALRRIVDLIIPSDAAIPGAVDVGVHQFIDNFWNEAIPEEGKAQVRMGFKGLAEEFKKTFSKELEAGKSEEFDQLLGKYLAVDKEEQKAFNKRFGEFYQGFVKDPSTKLDSDLACNQLFGQLRGMTIWGWKNSEEIGEKVLKYEPIPGQQVGCLPVSEATGGKAYSL</sequence>
<accession>A0A238WJ37</accession>
<keyword evidence="3" id="KW-1185">Reference proteome</keyword>
<dbReference type="Pfam" id="PF13618">
    <property type="entry name" value="Gluconate_2-dh3"/>
    <property type="match status" value="1"/>
</dbReference>
<organism evidence="2 3">
    <name type="scientific">Dokdonia pacifica</name>
    <dbReference type="NCBI Taxonomy" id="1627892"/>
    <lineage>
        <taxon>Bacteria</taxon>
        <taxon>Pseudomonadati</taxon>
        <taxon>Bacteroidota</taxon>
        <taxon>Flavobacteriia</taxon>
        <taxon>Flavobacteriales</taxon>
        <taxon>Flavobacteriaceae</taxon>
        <taxon>Dokdonia</taxon>
    </lineage>
</organism>
<feature type="chain" id="PRO_5012172784" evidence="1">
    <location>
        <begin position="25"/>
        <end position="213"/>
    </location>
</feature>
<dbReference type="PROSITE" id="PS51257">
    <property type="entry name" value="PROKAR_LIPOPROTEIN"/>
    <property type="match status" value="1"/>
</dbReference>
<dbReference type="EMBL" id="FZNY01000001">
    <property type="protein sequence ID" value="SNR46575.1"/>
    <property type="molecule type" value="Genomic_DNA"/>
</dbReference>
<proteinExistence type="predicted"/>
<dbReference type="AlphaFoldDB" id="A0A238WJ37"/>
<name>A0A238WJ37_9FLAO</name>
<reference evidence="2 3" key="1">
    <citation type="submission" date="2017-06" db="EMBL/GenBank/DDBJ databases">
        <authorList>
            <person name="Kim H.J."/>
            <person name="Triplett B.A."/>
        </authorList>
    </citation>
    <scope>NUCLEOTIDE SEQUENCE [LARGE SCALE GENOMIC DNA]</scope>
    <source>
        <strain evidence="2 3">DSM 25597</strain>
    </source>
</reference>
<feature type="signal peptide" evidence="1">
    <location>
        <begin position="1"/>
        <end position="24"/>
    </location>
</feature>
<dbReference type="RefSeq" id="WP_089370425.1">
    <property type="nucleotide sequence ID" value="NZ_BMEP01000003.1"/>
</dbReference>
<evidence type="ECO:0000313" key="3">
    <source>
        <dbReference type="Proteomes" id="UP000198379"/>
    </source>
</evidence>
<evidence type="ECO:0000256" key="1">
    <source>
        <dbReference type="SAM" id="SignalP"/>
    </source>
</evidence>